<dbReference type="EMBL" id="JBHSEC010000019">
    <property type="protein sequence ID" value="MFC4411210.1"/>
    <property type="molecule type" value="Genomic_DNA"/>
</dbReference>
<evidence type="ECO:0000313" key="2">
    <source>
        <dbReference type="Proteomes" id="UP001595817"/>
    </source>
</evidence>
<organism evidence="1 2">
    <name type="scientific">Chungangia koreensis</name>
    <dbReference type="NCBI Taxonomy" id="752657"/>
    <lineage>
        <taxon>Bacteria</taxon>
        <taxon>Bacillati</taxon>
        <taxon>Bacillota</taxon>
        <taxon>Bacilli</taxon>
        <taxon>Lactobacillales</taxon>
        <taxon>Chungangia</taxon>
    </lineage>
</organism>
<sequence>MLRDRGSKKWTAMMLPEHLRLLREWQDEDAIPDRKEPDEQQLEEWEFLLSEAMEWNKEVAIRYWKNGNPQEVKGYVHCSHNMTGTLRIVTQDGEAKVVPVRDIERISGME</sequence>
<protein>
    <submittedName>
        <fullName evidence="1">YolD-like family protein</fullName>
    </submittedName>
</protein>
<keyword evidence="2" id="KW-1185">Reference proteome</keyword>
<dbReference type="RefSeq" id="WP_378155878.1">
    <property type="nucleotide sequence ID" value="NZ_JBHSEC010000019.1"/>
</dbReference>
<reference evidence="2" key="1">
    <citation type="journal article" date="2019" name="Int. J. Syst. Evol. Microbiol.">
        <title>The Global Catalogue of Microorganisms (GCM) 10K type strain sequencing project: providing services to taxonomists for standard genome sequencing and annotation.</title>
        <authorList>
            <consortium name="The Broad Institute Genomics Platform"/>
            <consortium name="The Broad Institute Genome Sequencing Center for Infectious Disease"/>
            <person name="Wu L."/>
            <person name="Ma J."/>
        </authorList>
    </citation>
    <scope>NUCLEOTIDE SEQUENCE [LARGE SCALE GENOMIC DNA]</scope>
    <source>
        <strain evidence="2">CCUG 59778</strain>
    </source>
</reference>
<accession>A0ABV8X721</accession>
<evidence type="ECO:0000313" key="1">
    <source>
        <dbReference type="EMBL" id="MFC4411210.1"/>
    </source>
</evidence>
<dbReference type="Proteomes" id="UP001595817">
    <property type="component" value="Unassembled WGS sequence"/>
</dbReference>
<comment type="caution">
    <text evidence="1">The sequence shown here is derived from an EMBL/GenBank/DDBJ whole genome shotgun (WGS) entry which is preliminary data.</text>
</comment>
<dbReference type="Pfam" id="PF08863">
    <property type="entry name" value="YolD"/>
    <property type="match status" value="1"/>
</dbReference>
<proteinExistence type="predicted"/>
<name>A0ABV8X721_9LACT</name>
<dbReference type="InterPro" id="IPR014962">
    <property type="entry name" value="YolD"/>
</dbReference>
<gene>
    <name evidence="1" type="ORF">ACFOZY_12340</name>
</gene>